<dbReference type="AlphaFoldDB" id="A0AAX6IIS7"/>
<dbReference type="PANTHER" id="PTHR35280:SF1">
    <property type="entry name" value="F17L21.9"/>
    <property type="match status" value="1"/>
</dbReference>
<accession>A0AAX6IIS7</accession>
<reference evidence="3" key="2">
    <citation type="submission" date="2023-04" db="EMBL/GenBank/DDBJ databases">
        <authorList>
            <person name="Bruccoleri R.E."/>
            <person name="Oakeley E.J."/>
            <person name="Faust A.-M."/>
            <person name="Dessus-Babus S."/>
            <person name="Altorfer M."/>
            <person name="Burckhardt D."/>
            <person name="Oertli M."/>
            <person name="Naumann U."/>
            <person name="Petersen F."/>
            <person name="Wong J."/>
        </authorList>
    </citation>
    <scope>NUCLEOTIDE SEQUENCE</scope>
    <source>
        <strain evidence="3">GSM-AAB239-AS_SAM_17_03QT</strain>
        <tissue evidence="3">Leaf</tissue>
    </source>
</reference>
<evidence type="ECO:0000313" key="3">
    <source>
        <dbReference type="EMBL" id="KAJ6853179.1"/>
    </source>
</evidence>
<feature type="compositionally biased region" description="Polar residues" evidence="1">
    <location>
        <begin position="178"/>
        <end position="190"/>
    </location>
</feature>
<evidence type="ECO:0000256" key="2">
    <source>
        <dbReference type="SAM" id="Phobius"/>
    </source>
</evidence>
<dbReference type="Proteomes" id="UP001140949">
    <property type="component" value="Unassembled WGS sequence"/>
</dbReference>
<protein>
    <submittedName>
        <fullName evidence="3">Uncharacterized protein</fullName>
    </submittedName>
</protein>
<reference evidence="3" key="1">
    <citation type="journal article" date="2023" name="GigaByte">
        <title>Genome assembly of the bearded iris, Iris pallida Lam.</title>
        <authorList>
            <person name="Bruccoleri R.E."/>
            <person name="Oakeley E.J."/>
            <person name="Faust A.M.E."/>
            <person name="Altorfer M."/>
            <person name="Dessus-Babus S."/>
            <person name="Burckhardt D."/>
            <person name="Oertli M."/>
            <person name="Naumann U."/>
            <person name="Petersen F."/>
            <person name="Wong J."/>
        </authorList>
    </citation>
    <scope>NUCLEOTIDE SEQUENCE</scope>
    <source>
        <strain evidence="3">GSM-AAB239-AS_SAM_17_03QT</strain>
    </source>
</reference>
<dbReference type="PANTHER" id="PTHR35280">
    <property type="entry name" value="F17L21.9"/>
    <property type="match status" value="1"/>
</dbReference>
<organism evidence="3 4">
    <name type="scientific">Iris pallida</name>
    <name type="common">Sweet iris</name>
    <dbReference type="NCBI Taxonomy" id="29817"/>
    <lineage>
        <taxon>Eukaryota</taxon>
        <taxon>Viridiplantae</taxon>
        <taxon>Streptophyta</taxon>
        <taxon>Embryophyta</taxon>
        <taxon>Tracheophyta</taxon>
        <taxon>Spermatophyta</taxon>
        <taxon>Magnoliopsida</taxon>
        <taxon>Liliopsida</taxon>
        <taxon>Asparagales</taxon>
        <taxon>Iridaceae</taxon>
        <taxon>Iridoideae</taxon>
        <taxon>Irideae</taxon>
        <taxon>Iris</taxon>
    </lineage>
</organism>
<keyword evidence="2" id="KW-0812">Transmembrane</keyword>
<keyword evidence="4" id="KW-1185">Reference proteome</keyword>
<name>A0AAX6IIS7_IRIPA</name>
<keyword evidence="2" id="KW-0472">Membrane</keyword>
<dbReference type="EMBL" id="JANAVB010000999">
    <property type="protein sequence ID" value="KAJ6853179.1"/>
    <property type="molecule type" value="Genomic_DNA"/>
</dbReference>
<evidence type="ECO:0000256" key="1">
    <source>
        <dbReference type="SAM" id="MobiDB-lite"/>
    </source>
</evidence>
<comment type="caution">
    <text evidence="3">The sequence shown here is derived from an EMBL/GenBank/DDBJ whole genome shotgun (WGS) entry which is preliminary data.</text>
</comment>
<gene>
    <name evidence="3" type="ORF">M6B38_251560</name>
</gene>
<feature type="region of interest" description="Disordered" evidence="1">
    <location>
        <begin position="152"/>
        <end position="190"/>
    </location>
</feature>
<sequence length="190" mass="21141">MESIEDDRKKKIELIQAAIHQLFEEKKKNKKGKEEGDEEEEDLLLSKLLSQLDSLEKDAHNTYLPICPAEEHEPSMSVSKAAEYGANEVGLNEVVRELKKVKRQNLITHCLLSVMIVVTAVWQFSEASLLISIKQKFSHPIKSVGDMITDSLKGQGKKPKIEAPGLPPIGVPQLPSMDLSSLSLNGNEED</sequence>
<proteinExistence type="predicted"/>
<keyword evidence="2" id="KW-1133">Transmembrane helix</keyword>
<feature type="transmembrane region" description="Helical" evidence="2">
    <location>
        <begin position="106"/>
        <end position="125"/>
    </location>
</feature>
<evidence type="ECO:0000313" key="4">
    <source>
        <dbReference type="Proteomes" id="UP001140949"/>
    </source>
</evidence>